<dbReference type="CDD" id="cd03212">
    <property type="entry name" value="GST_C_Metaxin1_3"/>
    <property type="match status" value="1"/>
</dbReference>
<accession>A0A9Q1H1J8</accession>
<protein>
    <submittedName>
        <fullName evidence="12">Metaxin-1</fullName>
    </submittedName>
</protein>
<evidence type="ECO:0000256" key="4">
    <source>
        <dbReference type="ARBA" id="ARBA00022787"/>
    </source>
</evidence>
<dbReference type="Proteomes" id="UP001152320">
    <property type="component" value="Chromosome 14"/>
</dbReference>
<dbReference type="InterPro" id="IPR033468">
    <property type="entry name" value="Metaxin_GST"/>
</dbReference>
<dbReference type="SUPFAM" id="SSF47616">
    <property type="entry name" value="GST C-terminal domain-like"/>
    <property type="match status" value="1"/>
</dbReference>
<evidence type="ECO:0000256" key="1">
    <source>
        <dbReference type="ARBA" id="ARBA00004294"/>
    </source>
</evidence>
<keyword evidence="4" id="KW-1000">Mitochondrion outer membrane</keyword>
<evidence type="ECO:0000256" key="3">
    <source>
        <dbReference type="ARBA" id="ARBA00022448"/>
    </source>
</evidence>
<dbReference type="EMBL" id="JAIZAY010000014">
    <property type="protein sequence ID" value="KAJ8029235.1"/>
    <property type="molecule type" value="Genomic_DNA"/>
</dbReference>
<evidence type="ECO:0000313" key="12">
    <source>
        <dbReference type="EMBL" id="KAJ8029235.1"/>
    </source>
</evidence>
<evidence type="ECO:0000256" key="8">
    <source>
        <dbReference type="SAM" id="MobiDB-lite"/>
    </source>
</evidence>
<evidence type="ECO:0000256" key="2">
    <source>
        <dbReference type="ARBA" id="ARBA00009170"/>
    </source>
</evidence>
<dbReference type="PANTHER" id="PTHR12289">
    <property type="entry name" value="METAXIN RELATED"/>
    <property type="match status" value="1"/>
</dbReference>
<dbReference type="Pfam" id="PF10568">
    <property type="entry name" value="Tom37"/>
    <property type="match status" value="1"/>
</dbReference>
<evidence type="ECO:0000259" key="11">
    <source>
        <dbReference type="Pfam" id="PF17171"/>
    </source>
</evidence>
<evidence type="ECO:0000256" key="7">
    <source>
        <dbReference type="ARBA" id="ARBA00023136"/>
    </source>
</evidence>
<reference evidence="12" key="1">
    <citation type="submission" date="2021-10" db="EMBL/GenBank/DDBJ databases">
        <title>Tropical sea cucumber genome reveals ecological adaptation and Cuvierian tubules defense mechanism.</title>
        <authorList>
            <person name="Chen T."/>
        </authorList>
    </citation>
    <scope>NUCLEOTIDE SEQUENCE</scope>
    <source>
        <strain evidence="12">Nanhai2018</strain>
        <tissue evidence="12">Muscle</tissue>
    </source>
</reference>
<feature type="domain" description="Mitochondrial outer membrane transport complex Sam37/metaxin N-terminal" evidence="10">
    <location>
        <begin position="22"/>
        <end position="142"/>
    </location>
</feature>
<dbReference type="GO" id="GO:0007005">
    <property type="term" value="P:mitochondrion organization"/>
    <property type="evidence" value="ECO:0007669"/>
    <property type="project" value="TreeGrafter"/>
</dbReference>
<dbReference type="AlphaFoldDB" id="A0A9Q1H1J8"/>
<dbReference type="OrthoDB" id="5835136at2759"/>
<evidence type="ECO:0000256" key="5">
    <source>
        <dbReference type="ARBA" id="ARBA00022927"/>
    </source>
</evidence>
<dbReference type="Gene3D" id="1.20.1050.10">
    <property type="match status" value="1"/>
</dbReference>
<evidence type="ECO:0000259" key="10">
    <source>
        <dbReference type="Pfam" id="PF10568"/>
    </source>
</evidence>
<proteinExistence type="inferred from homology"/>
<sequence>MAAMEMECLKGDWGLPSVNLKCLNIMTYSLFVEAPIKFYDDRMLWRNLFAQFPVFRSGEMVLYNSDEKIIRYLKERNFNTDARLTDQQRADILAYSALLEERLLPAVLYLWWMDAKNNVEFSRPWYSKAFHFPFNYFLPGRIHKAAEERLECTVGGNHVLPEELRTKIFKDAEECLDMLSEKLSDKTFFFGDSPSSLDSLVFSYLASLLRVPFPNNDLKDHLKQSENLWLYCSRILQRYYPTSAEEETERKEQEDARRTPGSIDEDPHKVRNIILSVAFAVCALVGYSLLSGLVQLEVMDGSDDMDEGEVD</sequence>
<feature type="domain" description="Metaxin glutathione S-transferase" evidence="11">
    <location>
        <begin position="172"/>
        <end position="235"/>
    </location>
</feature>
<keyword evidence="13" id="KW-1185">Reference proteome</keyword>
<keyword evidence="5" id="KW-0653">Protein transport</keyword>
<dbReference type="InterPro" id="IPR050931">
    <property type="entry name" value="Mito_Protein_Transport_Metaxin"/>
</dbReference>
<evidence type="ECO:0000256" key="9">
    <source>
        <dbReference type="SAM" id="Phobius"/>
    </source>
</evidence>
<dbReference type="InterPro" id="IPR019564">
    <property type="entry name" value="Sam37/metaxin_N"/>
</dbReference>
<name>A0A9Q1H1J8_HOLLE</name>
<dbReference type="GO" id="GO:0001401">
    <property type="term" value="C:SAM complex"/>
    <property type="evidence" value="ECO:0007669"/>
    <property type="project" value="InterPro"/>
</dbReference>
<evidence type="ECO:0000256" key="6">
    <source>
        <dbReference type="ARBA" id="ARBA00023128"/>
    </source>
</evidence>
<comment type="similarity">
    <text evidence="2">Belongs to the metaxin family.</text>
</comment>
<feature type="transmembrane region" description="Helical" evidence="9">
    <location>
        <begin position="273"/>
        <end position="296"/>
    </location>
</feature>
<feature type="compositionally biased region" description="Basic and acidic residues" evidence="8">
    <location>
        <begin position="248"/>
        <end position="258"/>
    </location>
</feature>
<gene>
    <name evidence="12" type="ORF">HOLleu_28578</name>
</gene>
<organism evidence="12 13">
    <name type="scientific">Holothuria leucospilota</name>
    <name type="common">Black long sea cucumber</name>
    <name type="synonym">Mertensiothuria leucospilota</name>
    <dbReference type="NCBI Taxonomy" id="206669"/>
    <lineage>
        <taxon>Eukaryota</taxon>
        <taxon>Metazoa</taxon>
        <taxon>Echinodermata</taxon>
        <taxon>Eleutherozoa</taxon>
        <taxon>Echinozoa</taxon>
        <taxon>Holothuroidea</taxon>
        <taxon>Aspidochirotacea</taxon>
        <taxon>Aspidochirotida</taxon>
        <taxon>Holothuriidae</taxon>
        <taxon>Holothuria</taxon>
    </lineage>
</organism>
<dbReference type="InterPro" id="IPR036282">
    <property type="entry name" value="Glutathione-S-Trfase_C_sf"/>
</dbReference>
<comment type="caution">
    <text evidence="12">The sequence shown here is derived from an EMBL/GenBank/DDBJ whole genome shotgun (WGS) entry which is preliminary data.</text>
</comment>
<keyword evidence="3" id="KW-0813">Transport</keyword>
<keyword evidence="9" id="KW-0812">Transmembrane</keyword>
<keyword evidence="6" id="KW-0496">Mitochondrion</keyword>
<keyword evidence="9" id="KW-1133">Transmembrane helix</keyword>
<comment type="subcellular location">
    <subcellularLocation>
        <location evidence="1">Mitochondrion outer membrane</location>
    </subcellularLocation>
</comment>
<evidence type="ECO:0000313" key="13">
    <source>
        <dbReference type="Proteomes" id="UP001152320"/>
    </source>
</evidence>
<keyword evidence="7 9" id="KW-0472">Membrane</keyword>
<dbReference type="Pfam" id="PF17171">
    <property type="entry name" value="GST_C_6"/>
    <property type="match status" value="1"/>
</dbReference>
<dbReference type="PANTHER" id="PTHR12289:SF41">
    <property type="entry name" value="FAILED AXON CONNECTIONS-RELATED"/>
    <property type="match status" value="1"/>
</dbReference>
<dbReference type="GO" id="GO:0015031">
    <property type="term" value="P:protein transport"/>
    <property type="evidence" value="ECO:0007669"/>
    <property type="project" value="UniProtKB-KW"/>
</dbReference>
<feature type="region of interest" description="Disordered" evidence="8">
    <location>
        <begin position="243"/>
        <end position="264"/>
    </location>
</feature>